<feature type="region of interest" description="Disordered" evidence="1">
    <location>
        <begin position="1"/>
        <end position="20"/>
    </location>
</feature>
<dbReference type="EMBL" id="BRYB01000021">
    <property type="protein sequence ID" value="GMI20678.1"/>
    <property type="molecule type" value="Genomic_DNA"/>
</dbReference>
<name>A0ABQ6M6R5_9STRA</name>
<sequence>VTDFPITAGNSKNPFTRSSAFTNDIRDGRLKHAEGTDMGGFEPSGLGRDRDGISAALVEDFHSGSSFPTW</sequence>
<comment type="caution">
    <text evidence="2">The sequence shown here is derived from an EMBL/GenBank/DDBJ whole genome shotgun (WGS) entry which is preliminary data.</text>
</comment>
<accession>A0ABQ6M6R5</accession>
<feature type="non-terminal residue" evidence="2">
    <location>
        <position position="1"/>
    </location>
</feature>
<reference evidence="2 3" key="1">
    <citation type="journal article" date="2023" name="Commun. Biol.">
        <title>Genome analysis of Parmales, the sister group of diatoms, reveals the evolutionary specialization of diatoms from phago-mixotrophs to photoautotrophs.</title>
        <authorList>
            <person name="Ban H."/>
            <person name="Sato S."/>
            <person name="Yoshikawa S."/>
            <person name="Yamada K."/>
            <person name="Nakamura Y."/>
            <person name="Ichinomiya M."/>
            <person name="Sato N."/>
            <person name="Blanc-Mathieu R."/>
            <person name="Endo H."/>
            <person name="Kuwata A."/>
            <person name="Ogata H."/>
        </authorList>
    </citation>
    <scope>NUCLEOTIDE SEQUENCE [LARGE SCALE GENOMIC DNA]</scope>
</reference>
<gene>
    <name evidence="2" type="ORF">TeGR_g12957</name>
</gene>
<keyword evidence="3" id="KW-1185">Reference proteome</keyword>
<evidence type="ECO:0000256" key="1">
    <source>
        <dbReference type="SAM" id="MobiDB-lite"/>
    </source>
</evidence>
<organism evidence="2 3">
    <name type="scientific">Tetraparma gracilis</name>
    <dbReference type="NCBI Taxonomy" id="2962635"/>
    <lineage>
        <taxon>Eukaryota</taxon>
        <taxon>Sar</taxon>
        <taxon>Stramenopiles</taxon>
        <taxon>Ochrophyta</taxon>
        <taxon>Bolidophyceae</taxon>
        <taxon>Parmales</taxon>
        <taxon>Triparmaceae</taxon>
        <taxon>Tetraparma</taxon>
    </lineage>
</organism>
<dbReference type="Proteomes" id="UP001165060">
    <property type="component" value="Unassembled WGS sequence"/>
</dbReference>
<proteinExistence type="predicted"/>
<evidence type="ECO:0000313" key="2">
    <source>
        <dbReference type="EMBL" id="GMI20678.1"/>
    </source>
</evidence>
<protein>
    <submittedName>
        <fullName evidence="2">Uncharacterized protein</fullName>
    </submittedName>
</protein>
<feature type="compositionally biased region" description="Polar residues" evidence="1">
    <location>
        <begin position="8"/>
        <end position="20"/>
    </location>
</feature>
<evidence type="ECO:0000313" key="3">
    <source>
        <dbReference type="Proteomes" id="UP001165060"/>
    </source>
</evidence>